<organism evidence="2 3">
    <name type="scientific">Segniliparus rugosus (strain ATCC BAA-974 / DSM 45345 / CCUG 50838 / CIP 108380 / JCM 13579 / CDC 945)</name>
    <dbReference type="NCBI Taxonomy" id="679197"/>
    <lineage>
        <taxon>Bacteria</taxon>
        <taxon>Bacillati</taxon>
        <taxon>Actinomycetota</taxon>
        <taxon>Actinomycetes</taxon>
        <taxon>Mycobacteriales</taxon>
        <taxon>Segniliparaceae</taxon>
        <taxon>Segniliparus</taxon>
    </lineage>
</organism>
<keyword evidence="3" id="KW-1185">Reference proteome</keyword>
<dbReference type="eggNOG" id="ENOG5033CXA">
    <property type="taxonomic scope" value="Bacteria"/>
</dbReference>
<dbReference type="EMBL" id="ACZI02000002">
    <property type="protein sequence ID" value="EFV12941.2"/>
    <property type="molecule type" value="Genomic_DNA"/>
</dbReference>
<dbReference type="Proteomes" id="UP000004816">
    <property type="component" value="Unassembled WGS sequence"/>
</dbReference>
<dbReference type="HOGENOM" id="CLU_1721075_0_0_11"/>
<gene>
    <name evidence="2" type="ORF">HMPREF9336_02198</name>
</gene>
<evidence type="ECO:0000313" key="2">
    <source>
        <dbReference type="EMBL" id="EFV12941.2"/>
    </source>
</evidence>
<protein>
    <recommendedName>
        <fullName evidence="4">Tail assembly chaperone</fullName>
    </recommendedName>
</protein>
<comment type="caution">
    <text evidence="2">The sequence shown here is derived from an EMBL/GenBank/DDBJ whole genome shotgun (WGS) entry which is preliminary data.</text>
</comment>
<accession>E5XRS6</accession>
<name>E5XRS6_SEGRC</name>
<evidence type="ECO:0000256" key="1">
    <source>
        <dbReference type="SAM" id="MobiDB-lite"/>
    </source>
</evidence>
<evidence type="ECO:0008006" key="4">
    <source>
        <dbReference type="Google" id="ProtNLM"/>
    </source>
</evidence>
<evidence type="ECO:0000313" key="3">
    <source>
        <dbReference type="Proteomes" id="UP000004816"/>
    </source>
</evidence>
<feature type="region of interest" description="Disordered" evidence="1">
    <location>
        <begin position="105"/>
        <end position="130"/>
    </location>
</feature>
<proteinExistence type="predicted"/>
<dbReference type="STRING" id="679197.HMPREF9336_02198"/>
<sequence length="152" mass="16669">MDGGDAAGGSVTLASLIDRHGGALIADLLHHYQIDLRGLFSEEAPLSPRYVLTLIEWLPIGSNYEAECRGGSQFRGWDESRYALVATVNALRALQYLYLRAHLDPKKSAKPKPPEPFPAPEVPEDRARPRKGSFAFVAAARLAATRKRKTGD</sequence>
<dbReference type="OrthoDB" id="4764451at2"/>
<reference evidence="2 3" key="1">
    <citation type="journal article" date="2011" name="Stand. Genomic Sci.">
        <title>High quality draft genome sequence of Segniliparus rugosus CDC 945(T)= (ATCC BAA-974(T)).</title>
        <authorList>
            <person name="Earl A.M."/>
            <person name="Desjardins C.A."/>
            <person name="Fitzgerald M.G."/>
            <person name="Arachchi H.M."/>
            <person name="Zeng Q."/>
            <person name="Mehta T."/>
            <person name="Griggs A."/>
            <person name="Birren B.W."/>
            <person name="Toney N.C."/>
            <person name="Carr J."/>
            <person name="Posey J."/>
            <person name="Butler W.R."/>
        </authorList>
    </citation>
    <scope>NUCLEOTIDE SEQUENCE [LARGE SCALE GENOMIC DNA]</scope>
    <source>
        <strain evidence="3">ATCC BAA-974 / DSM 45345 / CCUG 50838 / CIP 108380 / JCM 13579 / CDC 945</strain>
    </source>
</reference>
<dbReference type="AlphaFoldDB" id="E5XRS6"/>